<dbReference type="InterPro" id="IPR013573">
    <property type="entry name" value="Tscrpt_reg_YcdC_C"/>
</dbReference>
<dbReference type="InterPro" id="IPR050109">
    <property type="entry name" value="HTH-type_TetR-like_transc_reg"/>
</dbReference>
<evidence type="ECO:0000256" key="2">
    <source>
        <dbReference type="PROSITE-ProRule" id="PRU00335"/>
    </source>
</evidence>
<dbReference type="PRINTS" id="PR00455">
    <property type="entry name" value="HTHTETR"/>
</dbReference>
<dbReference type="Gene3D" id="1.10.357.10">
    <property type="entry name" value="Tetracycline Repressor, domain 2"/>
    <property type="match status" value="1"/>
</dbReference>
<sequence>MEATRAAAAQAKARIRARAEERILDAAAEIFAREGRAGATMAAIADAAAMAAATVHYYYGTKAALYDAVLDRTLSLWLTELACIDEEKAPADAIADYIRAKMRVSQAHSAASRIVAGEVLNGSRRIAQFLEEELKPVLERKLGRVHTWQLGGALAPVDARHLFFLIWAATEFYANSAIEVATVLGHGATEETTMEQAAWDSAAESIIHIVLHGVRHRP</sequence>
<evidence type="ECO:0000259" key="3">
    <source>
        <dbReference type="PROSITE" id="PS50977"/>
    </source>
</evidence>
<dbReference type="Gene3D" id="1.10.10.60">
    <property type="entry name" value="Homeodomain-like"/>
    <property type="match status" value="1"/>
</dbReference>
<dbReference type="PROSITE" id="PS50977">
    <property type="entry name" value="HTH_TETR_2"/>
    <property type="match status" value="1"/>
</dbReference>
<dbReference type="InterPro" id="IPR009057">
    <property type="entry name" value="Homeodomain-like_sf"/>
</dbReference>
<dbReference type="Pfam" id="PF08362">
    <property type="entry name" value="TetR_C_3"/>
    <property type="match status" value="1"/>
</dbReference>
<dbReference type="SUPFAM" id="SSF48498">
    <property type="entry name" value="Tetracyclin repressor-like, C-terminal domain"/>
    <property type="match status" value="1"/>
</dbReference>
<dbReference type="InterPro" id="IPR036271">
    <property type="entry name" value="Tet_transcr_reg_TetR-rel_C_sf"/>
</dbReference>
<proteinExistence type="predicted"/>
<dbReference type="PANTHER" id="PTHR30328">
    <property type="entry name" value="TRANSCRIPTIONAL REPRESSOR"/>
    <property type="match status" value="1"/>
</dbReference>
<gene>
    <name evidence="4" type="primary">rutR_1</name>
    <name evidence="4" type="ORF">LKMONMHP_0207</name>
</gene>
<dbReference type="Proteomes" id="UP001055156">
    <property type="component" value="Unassembled WGS sequence"/>
</dbReference>
<name>A0ABQ4T550_METOR</name>
<dbReference type="SUPFAM" id="SSF46689">
    <property type="entry name" value="Homeodomain-like"/>
    <property type="match status" value="1"/>
</dbReference>
<feature type="domain" description="HTH tetR-type" evidence="3">
    <location>
        <begin position="17"/>
        <end position="77"/>
    </location>
</feature>
<keyword evidence="5" id="KW-1185">Reference proteome</keyword>
<dbReference type="EMBL" id="BPQV01000001">
    <property type="protein sequence ID" value="GJE25371.1"/>
    <property type="molecule type" value="Genomic_DNA"/>
</dbReference>
<dbReference type="RefSeq" id="WP_238309325.1">
    <property type="nucleotide sequence ID" value="NZ_BPQV01000001.1"/>
</dbReference>
<evidence type="ECO:0000313" key="5">
    <source>
        <dbReference type="Proteomes" id="UP001055156"/>
    </source>
</evidence>
<evidence type="ECO:0000256" key="1">
    <source>
        <dbReference type="ARBA" id="ARBA00023125"/>
    </source>
</evidence>
<dbReference type="InterPro" id="IPR001647">
    <property type="entry name" value="HTH_TetR"/>
</dbReference>
<dbReference type="PANTHER" id="PTHR30328:SF54">
    <property type="entry name" value="HTH-TYPE TRANSCRIPTIONAL REPRESSOR SCO4008"/>
    <property type="match status" value="1"/>
</dbReference>
<protein>
    <submittedName>
        <fullName evidence="4">HTH-type transcriptional regulator RutR</fullName>
    </submittedName>
</protein>
<reference evidence="4" key="1">
    <citation type="journal article" date="2021" name="Front. Microbiol.">
        <title>Comprehensive Comparative Genomics and Phenotyping of Methylobacterium Species.</title>
        <authorList>
            <person name="Alessa O."/>
            <person name="Ogura Y."/>
            <person name="Fujitani Y."/>
            <person name="Takami H."/>
            <person name="Hayashi T."/>
            <person name="Sahin N."/>
            <person name="Tani A."/>
        </authorList>
    </citation>
    <scope>NUCLEOTIDE SEQUENCE</scope>
    <source>
        <strain evidence="4">NBRC 15689</strain>
    </source>
</reference>
<evidence type="ECO:0000313" key="4">
    <source>
        <dbReference type="EMBL" id="GJE25371.1"/>
    </source>
</evidence>
<organism evidence="4 5">
    <name type="scientific">Methylobacterium organophilum</name>
    <dbReference type="NCBI Taxonomy" id="410"/>
    <lineage>
        <taxon>Bacteria</taxon>
        <taxon>Pseudomonadati</taxon>
        <taxon>Pseudomonadota</taxon>
        <taxon>Alphaproteobacteria</taxon>
        <taxon>Hyphomicrobiales</taxon>
        <taxon>Methylobacteriaceae</taxon>
        <taxon>Methylobacterium</taxon>
    </lineage>
</organism>
<accession>A0ABQ4T550</accession>
<dbReference type="Pfam" id="PF00440">
    <property type="entry name" value="TetR_N"/>
    <property type="match status" value="1"/>
</dbReference>
<comment type="caution">
    <text evidence="4">The sequence shown here is derived from an EMBL/GenBank/DDBJ whole genome shotgun (WGS) entry which is preliminary data.</text>
</comment>
<keyword evidence="1 2" id="KW-0238">DNA-binding</keyword>
<feature type="DNA-binding region" description="H-T-H motif" evidence="2">
    <location>
        <begin position="40"/>
        <end position="59"/>
    </location>
</feature>
<reference evidence="4" key="2">
    <citation type="submission" date="2021-08" db="EMBL/GenBank/DDBJ databases">
        <authorList>
            <person name="Tani A."/>
            <person name="Ola A."/>
            <person name="Ogura Y."/>
            <person name="Katsura K."/>
            <person name="Hayashi T."/>
        </authorList>
    </citation>
    <scope>NUCLEOTIDE SEQUENCE</scope>
    <source>
        <strain evidence="4">NBRC 15689</strain>
    </source>
</reference>